<evidence type="ECO:0000256" key="4">
    <source>
        <dbReference type="ARBA" id="ARBA00022833"/>
    </source>
</evidence>
<dbReference type="PROSITE" id="PS01302">
    <property type="entry name" value="UPF0758"/>
    <property type="match status" value="1"/>
</dbReference>
<evidence type="ECO:0000256" key="3">
    <source>
        <dbReference type="ARBA" id="ARBA00022801"/>
    </source>
</evidence>
<keyword evidence="3" id="KW-0378">Hydrolase</keyword>
<evidence type="ECO:0000313" key="9">
    <source>
        <dbReference type="Proteomes" id="UP000293874"/>
    </source>
</evidence>
<dbReference type="InterPro" id="IPR001405">
    <property type="entry name" value="UPF0758"/>
</dbReference>
<gene>
    <name evidence="8" type="ORF">EV199_4755</name>
</gene>
<name>A0A4Q7MKK7_9BACT</name>
<accession>A0A4Q7MKK7</accession>
<protein>
    <submittedName>
        <fullName evidence="8">DNA repair protein RadC</fullName>
    </submittedName>
</protein>
<dbReference type="RefSeq" id="WP_130543305.1">
    <property type="nucleotide sequence ID" value="NZ_CP042431.1"/>
</dbReference>
<evidence type="ECO:0000256" key="6">
    <source>
        <dbReference type="RuleBase" id="RU003797"/>
    </source>
</evidence>
<evidence type="ECO:0000313" key="8">
    <source>
        <dbReference type="EMBL" id="RZS68931.1"/>
    </source>
</evidence>
<keyword evidence="2" id="KW-0479">Metal-binding</keyword>
<evidence type="ECO:0000256" key="2">
    <source>
        <dbReference type="ARBA" id="ARBA00022723"/>
    </source>
</evidence>
<proteinExistence type="inferred from homology"/>
<feature type="domain" description="MPN" evidence="7">
    <location>
        <begin position="114"/>
        <end position="237"/>
    </location>
</feature>
<organism evidence="8 9">
    <name type="scientific">Pseudobacter ginsenosidimutans</name>
    <dbReference type="NCBI Taxonomy" id="661488"/>
    <lineage>
        <taxon>Bacteria</taxon>
        <taxon>Pseudomonadati</taxon>
        <taxon>Bacteroidota</taxon>
        <taxon>Chitinophagia</taxon>
        <taxon>Chitinophagales</taxon>
        <taxon>Chitinophagaceae</taxon>
        <taxon>Pseudobacter</taxon>
    </lineage>
</organism>
<dbReference type="GO" id="GO:0006508">
    <property type="term" value="P:proteolysis"/>
    <property type="evidence" value="ECO:0007669"/>
    <property type="project" value="UniProtKB-KW"/>
</dbReference>
<evidence type="ECO:0000256" key="5">
    <source>
        <dbReference type="ARBA" id="ARBA00023049"/>
    </source>
</evidence>
<dbReference type="InterPro" id="IPR025657">
    <property type="entry name" value="RadC_JAB"/>
</dbReference>
<sequence>MQAKKYAKRKKIYGIQKWAMEERPREKLLSKSPHHLSNAELLALILNSGASQKTSVDLATEILKLTENNLAALQRITVQQLMAIKGVGPAKAAKVAASLELARRMQAALPDRLAEVDGIKDAAYYLQKRFSYYSHEIFGVMFLNNANKVKAFSVISEGGITGTTVDVRLILKKALETEATKLILGHNHPSGNMQPSKADEELTARIRNAANQLDIEVLDHLIITQQGYFSFANEGMI</sequence>
<dbReference type="OrthoDB" id="9804482at2"/>
<dbReference type="Pfam" id="PF20582">
    <property type="entry name" value="UPF0758_N"/>
    <property type="match status" value="1"/>
</dbReference>
<dbReference type="CDD" id="cd08071">
    <property type="entry name" value="MPN_DUF2466"/>
    <property type="match status" value="1"/>
</dbReference>
<dbReference type="GO" id="GO:0046872">
    <property type="term" value="F:metal ion binding"/>
    <property type="evidence" value="ECO:0007669"/>
    <property type="project" value="UniProtKB-KW"/>
</dbReference>
<keyword evidence="5" id="KW-0482">Metalloprotease</keyword>
<dbReference type="Proteomes" id="UP000293874">
    <property type="component" value="Unassembled WGS sequence"/>
</dbReference>
<dbReference type="InterPro" id="IPR046778">
    <property type="entry name" value="UPF0758_N"/>
</dbReference>
<reference evidence="8 9" key="1">
    <citation type="submission" date="2019-02" db="EMBL/GenBank/DDBJ databases">
        <title>Genomic Encyclopedia of Type Strains, Phase IV (KMG-IV): sequencing the most valuable type-strain genomes for metagenomic binning, comparative biology and taxonomic classification.</title>
        <authorList>
            <person name="Goeker M."/>
        </authorList>
    </citation>
    <scope>NUCLEOTIDE SEQUENCE [LARGE SCALE GENOMIC DNA]</scope>
    <source>
        <strain evidence="8 9">DSM 18116</strain>
    </source>
</reference>
<dbReference type="InterPro" id="IPR037518">
    <property type="entry name" value="MPN"/>
</dbReference>
<comment type="caution">
    <text evidence="8">The sequence shown here is derived from an EMBL/GenBank/DDBJ whole genome shotgun (WGS) entry which is preliminary data.</text>
</comment>
<dbReference type="GO" id="GO:0008237">
    <property type="term" value="F:metallopeptidase activity"/>
    <property type="evidence" value="ECO:0007669"/>
    <property type="project" value="UniProtKB-KW"/>
</dbReference>
<keyword evidence="9" id="KW-1185">Reference proteome</keyword>
<dbReference type="AlphaFoldDB" id="A0A4Q7MKK7"/>
<evidence type="ECO:0000256" key="1">
    <source>
        <dbReference type="ARBA" id="ARBA00022670"/>
    </source>
</evidence>
<dbReference type="EMBL" id="SGXA01000003">
    <property type="protein sequence ID" value="RZS68931.1"/>
    <property type="molecule type" value="Genomic_DNA"/>
</dbReference>
<dbReference type="NCBIfam" id="NF000642">
    <property type="entry name" value="PRK00024.1"/>
    <property type="match status" value="1"/>
</dbReference>
<keyword evidence="4" id="KW-0862">Zinc</keyword>
<dbReference type="InterPro" id="IPR020891">
    <property type="entry name" value="UPF0758_CS"/>
</dbReference>
<dbReference type="PANTHER" id="PTHR30471:SF3">
    <property type="entry name" value="UPF0758 PROTEIN YEES-RELATED"/>
    <property type="match status" value="1"/>
</dbReference>
<dbReference type="Gene3D" id="3.40.140.10">
    <property type="entry name" value="Cytidine Deaminase, domain 2"/>
    <property type="match status" value="1"/>
</dbReference>
<dbReference type="PANTHER" id="PTHR30471">
    <property type="entry name" value="DNA REPAIR PROTEIN RADC"/>
    <property type="match status" value="1"/>
</dbReference>
<dbReference type="PROSITE" id="PS50249">
    <property type="entry name" value="MPN"/>
    <property type="match status" value="1"/>
</dbReference>
<dbReference type="Pfam" id="PF04002">
    <property type="entry name" value="RadC"/>
    <property type="match status" value="1"/>
</dbReference>
<comment type="similarity">
    <text evidence="6">Belongs to the UPF0758 family.</text>
</comment>
<keyword evidence="1" id="KW-0645">Protease</keyword>
<dbReference type="NCBIfam" id="TIGR00608">
    <property type="entry name" value="radc"/>
    <property type="match status" value="1"/>
</dbReference>
<evidence type="ECO:0000259" key="7">
    <source>
        <dbReference type="PROSITE" id="PS50249"/>
    </source>
</evidence>